<dbReference type="OrthoDB" id="2151789at2759"/>
<protein>
    <recommendedName>
        <fullName evidence="5">FAD-binding PCMH-type domain-containing protein</fullName>
    </recommendedName>
</protein>
<dbReference type="GO" id="GO:0071949">
    <property type="term" value="F:FAD binding"/>
    <property type="evidence" value="ECO:0007669"/>
    <property type="project" value="InterPro"/>
</dbReference>
<gene>
    <name evidence="6" type="ORF">CVT24_010740</name>
</gene>
<dbReference type="EMBL" id="NHTK01000981">
    <property type="protein sequence ID" value="PPR04192.1"/>
    <property type="molecule type" value="Genomic_DNA"/>
</dbReference>
<dbReference type="InterPro" id="IPR036318">
    <property type="entry name" value="FAD-bd_PCMH-like_sf"/>
</dbReference>
<evidence type="ECO:0000256" key="1">
    <source>
        <dbReference type="ARBA" id="ARBA00005466"/>
    </source>
</evidence>
<feature type="domain" description="FAD-binding PCMH-type" evidence="5">
    <location>
        <begin position="67"/>
        <end position="238"/>
    </location>
</feature>
<dbReference type="InParanoid" id="A0A409YMD7"/>
<dbReference type="AlphaFoldDB" id="A0A409YMD7"/>
<comment type="caution">
    <text evidence="6">The sequence shown here is derived from an EMBL/GenBank/DDBJ whole genome shotgun (WGS) entry which is preliminary data.</text>
</comment>
<keyword evidence="3" id="KW-0274">FAD</keyword>
<comment type="similarity">
    <text evidence="1">Belongs to the oxygen-dependent FAD-linked oxidoreductase family.</text>
</comment>
<organism evidence="6 7">
    <name type="scientific">Panaeolus cyanescens</name>
    <dbReference type="NCBI Taxonomy" id="181874"/>
    <lineage>
        <taxon>Eukaryota</taxon>
        <taxon>Fungi</taxon>
        <taxon>Dikarya</taxon>
        <taxon>Basidiomycota</taxon>
        <taxon>Agaricomycotina</taxon>
        <taxon>Agaricomycetes</taxon>
        <taxon>Agaricomycetidae</taxon>
        <taxon>Agaricales</taxon>
        <taxon>Agaricineae</taxon>
        <taxon>Galeropsidaceae</taxon>
        <taxon>Panaeolus</taxon>
    </lineage>
</organism>
<evidence type="ECO:0000256" key="3">
    <source>
        <dbReference type="ARBA" id="ARBA00022827"/>
    </source>
</evidence>
<evidence type="ECO:0000313" key="6">
    <source>
        <dbReference type="EMBL" id="PPR04192.1"/>
    </source>
</evidence>
<evidence type="ECO:0000256" key="2">
    <source>
        <dbReference type="ARBA" id="ARBA00022630"/>
    </source>
</evidence>
<sequence>MRFDLHLFAVGLFNATIGRLVVQDTTLKSALRTCNILQESLGPEVVQLSGDPNFTTSSTAAWSLFNTISKPACVILPRNAFDVQSTMASIFRNKNRYAVQAGGHSAMTGWNSIQDGILITFANMKAVSYDPVKGTITLEPGVHWGEALSQLSPQGVAPLGGRFNDVGTGLLLGGGLSYLSGEYGFSADTYREVDVVLVSGELVTATATNQYQDLFRVLKGGANRFGIVTRYEVDAIPVGTNDDKNFFGGLIVYPNSSADALLHATEKYVRTISDPKASILMAFTATTNDTDITASHILTLFYHGNSLPEHIFGDFLSIPSLFSQLSAVSYLEVNSILGDGADRGYGQLFGGSAFKADVGIDAYRKAFADWNVLVETIRDSISGIVLAFTPIPDSAISVGKMRGSNIIDPPRGNYATLQVQTQFNAGITVQSPQVNAARQTFLARYELPYCIFTDND</sequence>
<dbReference type="Gene3D" id="3.30.465.10">
    <property type="match status" value="1"/>
</dbReference>
<dbReference type="GO" id="GO:0016491">
    <property type="term" value="F:oxidoreductase activity"/>
    <property type="evidence" value="ECO:0007669"/>
    <property type="project" value="UniProtKB-KW"/>
</dbReference>
<keyword evidence="7" id="KW-1185">Reference proteome</keyword>
<name>A0A409YMD7_9AGAR</name>
<keyword evidence="4" id="KW-0560">Oxidoreductase</keyword>
<dbReference type="Pfam" id="PF01565">
    <property type="entry name" value="FAD_binding_4"/>
    <property type="match status" value="1"/>
</dbReference>
<dbReference type="STRING" id="181874.A0A409YMD7"/>
<dbReference type="PROSITE" id="PS51387">
    <property type="entry name" value="FAD_PCMH"/>
    <property type="match status" value="1"/>
</dbReference>
<keyword evidence="2" id="KW-0285">Flavoprotein</keyword>
<dbReference type="PANTHER" id="PTHR42973:SF13">
    <property type="entry name" value="FAD-BINDING PCMH-TYPE DOMAIN-CONTAINING PROTEIN"/>
    <property type="match status" value="1"/>
</dbReference>
<proteinExistence type="inferred from homology"/>
<accession>A0A409YMD7</accession>
<dbReference type="InterPro" id="IPR016166">
    <property type="entry name" value="FAD-bd_PCMH"/>
</dbReference>
<dbReference type="Proteomes" id="UP000284842">
    <property type="component" value="Unassembled WGS sequence"/>
</dbReference>
<dbReference type="InterPro" id="IPR050416">
    <property type="entry name" value="FAD-linked_Oxidoreductase"/>
</dbReference>
<evidence type="ECO:0000313" key="7">
    <source>
        <dbReference type="Proteomes" id="UP000284842"/>
    </source>
</evidence>
<reference evidence="6 7" key="1">
    <citation type="journal article" date="2018" name="Evol. Lett.">
        <title>Horizontal gene cluster transfer increased hallucinogenic mushroom diversity.</title>
        <authorList>
            <person name="Reynolds H.T."/>
            <person name="Vijayakumar V."/>
            <person name="Gluck-Thaler E."/>
            <person name="Korotkin H.B."/>
            <person name="Matheny P.B."/>
            <person name="Slot J.C."/>
        </authorList>
    </citation>
    <scope>NUCLEOTIDE SEQUENCE [LARGE SCALE GENOMIC DNA]</scope>
    <source>
        <strain evidence="6 7">2629</strain>
    </source>
</reference>
<evidence type="ECO:0000256" key="4">
    <source>
        <dbReference type="ARBA" id="ARBA00023002"/>
    </source>
</evidence>
<dbReference type="PANTHER" id="PTHR42973">
    <property type="entry name" value="BINDING OXIDOREDUCTASE, PUTATIVE (AFU_ORTHOLOGUE AFUA_1G17690)-RELATED"/>
    <property type="match status" value="1"/>
</dbReference>
<dbReference type="InterPro" id="IPR016169">
    <property type="entry name" value="FAD-bd_PCMH_sub2"/>
</dbReference>
<dbReference type="InterPro" id="IPR006094">
    <property type="entry name" value="Oxid_FAD_bind_N"/>
</dbReference>
<evidence type="ECO:0000259" key="5">
    <source>
        <dbReference type="PROSITE" id="PS51387"/>
    </source>
</evidence>
<dbReference type="SUPFAM" id="SSF56176">
    <property type="entry name" value="FAD-binding/transporter-associated domain-like"/>
    <property type="match status" value="1"/>
</dbReference>